<evidence type="ECO:0000313" key="16">
    <source>
        <dbReference type="EMBL" id="MDT3767403.1"/>
    </source>
</evidence>
<dbReference type="Gene3D" id="1.20.5.620">
    <property type="entry name" value="F1F0 ATP synthase subunit B, membrane domain"/>
    <property type="match status" value="1"/>
</dbReference>
<dbReference type="PANTHER" id="PTHR33445">
    <property type="entry name" value="ATP SYNTHASE SUBUNIT B', CHLOROPLASTIC"/>
    <property type="match status" value="1"/>
</dbReference>
<comment type="function">
    <text evidence="12 14">F(1)F(0) ATP synthase produces ATP from ADP in the presence of a proton or sodium gradient. F-type ATPases consist of two structural domains, F(1) containing the extramembraneous catalytic core and F(0) containing the membrane proton channel, linked together by a central stalk and a peripheral stalk. During catalysis, ATP synthesis in the catalytic domain of F(1) is coupled via a rotary mechanism of the central stalk subunits to proton translocation.</text>
</comment>
<dbReference type="InterPro" id="IPR005864">
    <property type="entry name" value="ATP_synth_F0_bsu_bac"/>
</dbReference>
<dbReference type="InterPro" id="IPR028987">
    <property type="entry name" value="ATP_synth_B-like_membr_sf"/>
</dbReference>
<keyword evidence="9 14" id="KW-0406">Ion transport</keyword>
<protein>
    <recommendedName>
        <fullName evidence="14">ATP synthase subunit b</fullName>
    </recommendedName>
    <alternativeName>
        <fullName evidence="14">ATP synthase F(0) sector subunit b</fullName>
    </alternativeName>
    <alternativeName>
        <fullName evidence="14">ATPase subunit I</fullName>
    </alternativeName>
    <alternativeName>
        <fullName evidence="14">F-type ATPase subunit b</fullName>
        <shortName evidence="14">F-ATPase subunit b</shortName>
    </alternativeName>
</protein>
<evidence type="ECO:0000313" key="17">
    <source>
        <dbReference type="Proteomes" id="UP001247542"/>
    </source>
</evidence>
<dbReference type="PANTHER" id="PTHR33445:SF1">
    <property type="entry name" value="ATP SYNTHASE SUBUNIT B"/>
    <property type="match status" value="1"/>
</dbReference>
<evidence type="ECO:0000256" key="1">
    <source>
        <dbReference type="ARBA" id="ARBA00004162"/>
    </source>
</evidence>
<comment type="similarity">
    <text evidence="2 14 15">Belongs to the ATPase B chain family.</text>
</comment>
<sequence>MYAPMQAGEHNIFLPPAYDILWSVVCLVIIGVVLYYFALPKFYAVLDKRENTIKEGLAATQKAEEAQALAERRLDETLAKAHKEAGEIRTKANEEAKAILDKAREDARAEVTRIVDNGQRQVEADRQAAEISLRTDLGLLATELAEKIVGEHLKNTELSARVVDRFLDDLERESVTEGR</sequence>
<dbReference type="NCBIfam" id="NF004412">
    <property type="entry name" value="PRK05759.1-3"/>
    <property type="match status" value="1"/>
</dbReference>
<keyword evidence="3 14" id="KW-0813">Transport</keyword>
<dbReference type="Pfam" id="PF00430">
    <property type="entry name" value="ATP-synt_B"/>
    <property type="match status" value="1"/>
</dbReference>
<evidence type="ECO:0000256" key="7">
    <source>
        <dbReference type="ARBA" id="ARBA00022781"/>
    </source>
</evidence>
<evidence type="ECO:0000256" key="15">
    <source>
        <dbReference type="RuleBase" id="RU003848"/>
    </source>
</evidence>
<evidence type="ECO:0000256" key="13">
    <source>
        <dbReference type="ARBA" id="ARBA00025830"/>
    </source>
</evidence>
<evidence type="ECO:0000256" key="10">
    <source>
        <dbReference type="ARBA" id="ARBA00023136"/>
    </source>
</evidence>
<keyword evidence="8 14" id="KW-1133">Transmembrane helix</keyword>
<comment type="subcellular location">
    <subcellularLocation>
        <location evidence="1 14">Cell membrane</location>
        <topology evidence="1 14">Single-pass membrane protein</topology>
    </subcellularLocation>
</comment>
<keyword evidence="5 14" id="KW-0138">CF(0)</keyword>
<evidence type="ECO:0000256" key="5">
    <source>
        <dbReference type="ARBA" id="ARBA00022547"/>
    </source>
</evidence>
<dbReference type="SUPFAM" id="SSF81573">
    <property type="entry name" value="F1F0 ATP synthase subunit B, membrane domain"/>
    <property type="match status" value="1"/>
</dbReference>
<dbReference type="CDD" id="cd06503">
    <property type="entry name" value="ATP-synt_Fo_b"/>
    <property type="match status" value="1"/>
</dbReference>
<keyword evidence="17" id="KW-1185">Reference proteome</keyword>
<keyword evidence="11 14" id="KW-0066">ATP synthesis</keyword>
<feature type="transmembrane region" description="Helical" evidence="14">
    <location>
        <begin position="20"/>
        <end position="39"/>
    </location>
</feature>
<comment type="function">
    <text evidence="14">Component of the F(0) channel, it forms part of the peripheral stalk, linking F(1) to F(0).</text>
</comment>
<dbReference type="NCBIfam" id="TIGR01144">
    <property type="entry name" value="ATP_synt_b"/>
    <property type="match status" value="1"/>
</dbReference>
<evidence type="ECO:0000256" key="14">
    <source>
        <dbReference type="HAMAP-Rule" id="MF_01398"/>
    </source>
</evidence>
<evidence type="ECO:0000256" key="11">
    <source>
        <dbReference type="ARBA" id="ARBA00023310"/>
    </source>
</evidence>
<dbReference type="EMBL" id="JASXSX010000001">
    <property type="protein sequence ID" value="MDT3767403.1"/>
    <property type="molecule type" value="Genomic_DNA"/>
</dbReference>
<evidence type="ECO:0000256" key="8">
    <source>
        <dbReference type="ARBA" id="ARBA00022989"/>
    </source>
</evidence>
<dbReference type="InterPro" id="IPR002146">
    <property type="entry name" value="ATP_synth_b/b'su_bac/chlpt"/>
</dbReference>
<evidence type="ECO:0000256" key="12">
    <source>
        <dbReference type="ARBA" id="ARBA00025198"/>
    </source>
</evidence>
<dbReference type="HAMAP" id="MF_01398">
    <property type="entry name" value="ATP_synth_b_bprime"/>
    <property type="match status" value="1"/>
</dbReference>
<keyword evidence="6 14" id="KW-0812">Transmembrane</keyword>
<organism evidence="16 17">
    <name type="scientific">Gleimia hominis</name>
    <dbReference type="NCBI Taxonomy" id="595468"/>
    <lineage>
        <taxon>Bacteria</taxon>
        <taxon>Bacillati</taxon>
        <taxon>Actinomycetota</taxon>
        <taxon>Actinomycetes</taxon>
        <taxon>Actinomycetales</taxon>
        <taxon>Actinomycetaceae</taxon>
        <taxon>Gleimia</taxon>
    </lineage>
</organism>
<name>A0ABU3IB00_9ACTO</name>
<keyword evidence="10 14" id="KW-0472">Membrane</keyword>
<evidence type="ECO:0000256" key="4">
    <source>
        <dbReference type="ARBA" id="ARBA00022475"/>
    </source>
</evidence>
<comment type="caution">
    <text evidence="16">The sequence shown here is derived from an EMBL/GenBank/DDBJ whole genome shotgun (WGS) entry which is preliminary data.</text>
</comment>
<accession>A0ABU3IB00</accession>
<keyword evidence="4 14" id="KW-1003">Cell membrane</keyword>
<proteinExistence type="inferred from homology"/>
<comment type="subunit">
    <text evidence="13 14">F-type ATPases have 2 components, F(1) - the catalytic core - and F(0) - the membrane proton channel. F(1) has five subunits: alpha(3), beta(3), gamma(1), delta(1), epsilon(1). F(0) has three main subunits: a(1), b(2) and c(10-14). The alpha and beta chains form an alternating ring which encloses part of the gamma chain. F(1) is attached to F(0) by a central stalk formed by the gamma and epsilon chains, while a peripheral stalk is formed by the delta and b chains.</text>
</comment>
<evidence type="ECO:0000256" key="6">
    <source>
        <dbReference type="ARBA" id="ARBA00022692"/>
    </source>
</evidence>
<dbReference type="InterPro" id="IPR050059">
    <property type="entry name" value="ATP_synthase_B_chain"/>
</dbReference>
<evidence type="ECO:0000256" key="2">
    <source>
        <dbReference type="ARBA" id="ARBA00005513"/>
    </source>
</evidence>
<evidence type="ECO:0000256" key="3">
    <source>
        <dbReference type="ARBA" id="ARBA00022448"/>
    </source>
</evidence>
<evidence type="ECO:0000256" key="9">
    <source>
        <dbReference type="ARBA" id="ARBA00023065"/>
    </source>
</evidence>
<reference evidence="16 17" key="1">
    <citation type="submission" date="2023-06" db="EMBL/GenBank/DDBJ databases">
        <title>Draft genome sequence of Gleimia hominis type strain CCUG 57540T.</title>
        <authorList>
            <person name="Salva-Serra F."/>
            <person name="Cardew S."/>
            <person name="Jensie Markopoulos S."/>
            <person name="Ohlen M."/>
            <person name="Inganas E."/>
            <person name="Svensson-Stadler L."/>
            <person name="Moore E.R.B."/>
        </authorList>
    </citation>
    <scope>NUCLEOTIDE SEQUENCE [LARGE SCALE GENOMIC DNA]</scope>
    <source>
        <strain evidence="16 17">CCUG 57540</strain>
    </source>
</reference>
<dbReference type="Proteomes" id="UP001247542">
    <property type="component" value="Unassembled WGS sequence"/>
</dbReference>
<gene>
    <name evidence="14" type="primary">atpF</name>
    <name evidence="16" type="ORF">QS713_04895</name>
</gene>
<keyword evidence="7 14" id="KW-0375">Hydrogen ion transport</keyword>